<dbReference type="AlphaFoldDB" id="A0A7C8MQN7"/>
<dbReference type="InParanoid" id="A0A7C8MQN7"/>
<name>A0A7C8MQN7_9PEZI</name>
<organism evidence="1 2">
    <name type="scientific">Xylaria multiplex</name>
    <dbReference type="NCBI Taxonomy" id="323545"/>
    <lineage>
        <taxon>Eukaryota</taxon>
        <taxon>Fungi</taxon>
        <taxon>Dikarya</taxon>
        <taxon>Ascomycota</taxon>
        <taxon>Pezizomycotina</taxon>
        <taxon>Sordariomycetes</taxon>
        <taxon>Xylariomycetidae</taxon>
        <taxon>Xylariales</taxon>
        <taxon>Xylariaceae</taxon>
        <taxon>Xylaria</taxon>
    </lineage>
</organism>
<evidence type="ECO:0000313" key="2">
    <source>
        <dbReference type="Proteomes" id="UP000481858"/>
    </source>
</evidence>
<dbReference type="EMBL" id="WUBL01000230">
    <property type="protein sequence ID" value="KAF2963134.1"/>
    <property type="molecule type" value="Genomic_DNA"/>
</dbReference>
<proteinExistence type="predicted"/>
<evidence type="ECO:0000313" key="1">
    <source>
        <dbReference type="EMBL" id="KAF2963134.1"/>
    </source>
</evidence>
<gene>
    <name evidence="1" type="ORF">GQX73_g10439</name>
</gene>
<reference evidence="1 2" key="1">
    <citation type="submission" date="2019-12" db="EMBL/GenBank/DDBJ databases">
        <title>Draft genome sequence of the ascomycete Xylaria multiplex DSM 110363.</title>
        <authorList>
            <person name="Buettner E."/>
            <person name="Kellner H."/>
        </authorList>
    </citation>
    <scope>NUCLEOTIDE SEQUENCE [LARGE SCALE GENOMIC DNA]</scope>
    <source>
        <strain evidence="1 2">DSM 110363</strain>
    </source>
</reference>
<accession>A0A7C8MQN7</accession>
<sequence>MKGDPKFVMLKYSAWLDAAKFEDKILGAVVRYPLKPSNEYLPESPLRYNKTDLVEGCFTNFLHDSTSAKSRNVSAGLESLIGFKWYGSKEESVHLTGKLLRYKRLQQHSQFWSQLKTDEAVIRAVPGWISLLNTWPPCLVVGIMTAEDVELDFTSASEHQRQGELEAPVAAVALAAAGVPSGLLGDSGVGNPQTAVGSGRKVATVFKSSAARSNIFALELRIVTTALFRRRELTLKEDGPKVNPGRLADGGEDFENGYADEIVGVENLVLESFTEEEYEEMD</sequence>
<dbReference type="Proteomes" id="UP000481858">
    <property type="component" value="Unassembled WGS sequence"/>
</dbReference>
<keyword evidence="2" id="KW-1185">Reference proteome</keyword>
<dbReference type="OrthoDB" id="5429909at2759"/>
<protein>
    <submittedName>
        <fullName evidence="1">Uncharacterized protein</fullName>
    </submittedName>
</protein>
<comment type="caution">
    <text evidence="1">The sequence shown here is derived from an EMBL/GenBank/DDBJ whole genome shotgun (WGS) entry which is preliminary data.</text>
</comment>